<evidence type="ECO:0000313" key="3">
    <source>
        <dbReference type="Proteomes" id="UP000248168"/>
    </source>
</evidence>
<protein>
    <recommendedName>
        <fullName evidence="1">PilZ domain-containing protein</fullName>
    </recommendedName>
</protein>
<name>A0A330L446_9BACT</name>
<reference evidence="3" key="1">
    <citation type="submission" date="2018-04" db="EMBL/GenBank/DDBJ databases">
        <authorList>
            <person name="Lucker S."/>
            <person name="Sakoula D."/>
        </authorList>
    </citation>
    <scope>NUCLEOTIDE SEQUENCE [LARGE SCALE GENOMIC DNA]</scope>
</reference>
<dbReference type="Proteomes" id="UP000248168">
    <property type="component" value="Unassembled WGS sequence"/>
</dbReference>
<dbReference type="Gene3D" id="2.40.10.220">
    <property type="entry name" value="predicted glycosyltransferase like domains"/>
    <property type="match status" value="1"/>
</dbReference>
<organism evidence="2 3">
    <name type="scientific">Nitrospira lenta</name>
    <dbReference type="NCBI Taxonomy" id="1436998"/>
    <lineage>
        <taxon>Bacteria</taxon>
        <taxon>Pseudomonadati</taxon>
        <taxon>Nitrospirota</taxon>
        <taxon>Nitrospiria</taxon>
        <taxon>Nitrospirales</taxon>
        <taxon>Nitrospiraceae</taxon>
        <taxon>Nitrospira</taxon>
    </lineage>
</organism>
<dbReference type="GO" id="GO:0035438">
    <property type="term" value="F:cyclic-di-GMP binding"/>
    <property type="evidence" value="ECO:0007669"/>
    <property type="project" value="InterPro"/>
</dbReference>
<gene>
    <name evidence="2" type="ORF">NITLEN_10758</name>
</gene>
<dbReference type="SUPFAM" id="SSF141371">
    <property type="entry name" value="PilZ domain-like"/>
    <property type="match status" value="1"/>
</dbReference>
<proteinExistence type="predicted"/>
<sequence>MKNPFSESPKQMRPAYSSLDKRYTERLAISCPVRYKGDIPSQPHAGQGLTKDISLSGCKIISDHPVTRGTLLSLTIDLPDGGRPLSLTSAHVVWVSGCQFSVRFMQVSQDQRKRLQTYIWKNISHTTVHNQRPRFRLV</sequence>
<dbReference type="InParanoid" id="A0A330L446"/>
<keyword evidence="3" id="KW-1185">Reference proteome</keyword>
<evidence type="ECO:0000259" key="1">
    <source>
        <dbReference type="Pfam" id="PF07238"/>
    </source>
</evidence>
<dbReference type="AlphaFoldDB" id="A0A330L446"/>
<evidence type="ECO:0000313" key="2">
    <source>
        <dbReference type="EMBL" id="SPP63672.1"/>
    </source>
</evidence>
<feature type="domain" description="PilZ" evidence="1">
    <location>
        <begin position="21"/>
        <end position="119"/>
    </location>
</feature>
<dbReference type="EMBL" id="OUNR01000001">
    <property type="protein sequence ID" value="SPP63672.1"/>
    <property type="molecule type" value="Genomic_DNA"/>
</dbReference>
<accession>A0A330L446</accession>
<dbReference type="InterPro" id="IPR009875">
    <property type="entry name" value="PilZ_domain"/>
</dbReference>
<dbReference type="Pfam" id="PF07238">
    <property type="entry name" value="PilZ"/>
    <property type="match status" value="1"/>
</dbReference>